<dbReference type="InterPro" id="IPR022644">
    <property type="entry name" value="De-COase2_N"/>
</dbReference>
<dbReference type="InterPro" id="IPR009006">
    <property type="entry name" value="Ala_racemase/Decarboxylase_C"/>
</dbReference>
<dbReference type="AlphaFoldDB" id="A0A099KUN7"/>
<evidence type="ECO:0000259" key="3">
    <source>
        <dbReference type="Pfam" id="PF02784"/>
    </source>
</evidence>
<dbReference type="OrthoDB" id="9802147at2"/>
<feature type="domain" description="Orn/DAP/Arg decarboxylase 2 N-terminal" evidence="3">
    <location>
        <begin position="27"/>
        <end position="257"/>
    </location>
</feature>
<protein>
    <submittedName>
        <fullName evidence="4">Orn/DAP/Arg decarboxylase 2, N-terminal</fullName>
    </submittedName>
</protein>
<dbReference type="RefSeq" id="WP_033082125.1">
    <property type="nucleotide sequence ID" value="NZ_JQEC01000021.1"/>
</dbReference>
<proteinExistence type="predicted"/>
<organism evidence="4 5">
    <name type="scientific">Colwellia psychrerythraea</name>
    <name type="common">Vibrio psychroerythus</name>
    <dbReference type="NCBI Taxonomy" id="28229"/>
    <lineage>
        <taxon>Bacteria</taxon>
        <taxon>Pseudomonadati</taxon>
        <taxon>Pseudomonadota</taxon>
        <taxon>Gammaproteobacteria</taxon>
        <taxon>Alteromonadales</taxon>
        <taxon>Colwelliaceae</taxon>
        <taxon>Colwellia</taxon>
    </lineage>
</organism>
<dbReference type="PANTHER" id="PTHR43727">
    <property type="entry name" value="DIAMINOPIMELATE DECARBOXYLASE"/>
    <property type="match status" value="1"/>
</dbReference>
<dbReference type="PANTHER" id="PTHR43727:SF2">
    <property type="entry name" value="GROUP IV DECARBOXYLASE"/>
    <property type="match status" value="1"/>
</dbReference>
<dbReference type="Gene3D" id="3.20.20.10">
    <property type="entry name" value="Alanine racemase"/>
    <property type="match status" value="1"/>
</dbReference>
<dbReference type="GO" id="GO:0009089">
    <property type="term" value="P:lysine biosynthetic process via diaminopimelate"/>
    <property type="evidence" value="ECO:0007669"/>
    <property type="project" value="TreeGrafter"/>
</dbReference>
<name>A0A099KUN7_COLPS</name>
<dbReference type="Pfam" id="PF02784">
    <property type="entry name" value="Orn_Arg_deC_N"/>
    <property type="match status" value="1"/>
</dbReference>
<accession>A0A099KUN7</accession>
<dbReference type="SUPFAM" id="SSF51419">
    <property type="entry name" value="PLP-binding barrel"/>
    <property type="match status" value="1"/>
</dbReference>
<comment type="caution">
    <text evidence="4">The sequence shown here is derived from an EMBL/GenBank/DDBJ whole genome shotgun (WGS) entry which is preliminary data.</text>
</comment>
<dbReference type="Proteomes" id="UP000029868">
    <property type="component" value="Unassembled WGS sequence"/>
</dbReference>
<dbReference type="EMBL" id="JQEC01000021">
    <property type="protein sequence ID" value="KGJ93910.1"/>
    <property type="molecule type" value="Genomic_DNA"/>
</dbReference>
<sequence length="376" mass="42021">MQQIMQMLSQDQSQISTPCYFYSISRLKSNFDALKAALGTQVILSVKANSNTDLLVRCTNFMNDGFEVASIAELQTIVGGDRIRYVNNPAADKKFFRAAISGKARLVIDSIDQLNIVAELSKKRPIAGIILRLNPVVLKQFNNDHPKVRPDQFGMDWDSSCIAIEFCKANNLPLLGFHLFKGSYSFERSAMATVDSAKVIIAEMEKRYGQPLSFANLGGGFSERWQEATFDYTAYREKLAELPPHITLAHESGRGLMASIGYFAVRVRYVKQIENEYFVICDGGIAQNFLLAQTENTLRRLKKPTLWQSQPSYKKSACKFVGSSCSKDDVIGKQTEEHVLPQPGDICIFEQCGAYNASYTVAPFLHLPAATTYIIE</sequence>
<evidence type="ECO:0000313" key="4">
    <source>
        <dbReference type="EMBL" id="KGJ93910.1"/>
    </source>
</evidence>
<dbReference type="SUPFAM" id="SSF50621">
    <property type="entry name" value="Alanine racemase C-terminal domain-like"/>
    <property type="match status" value="1"/>
</dbReference>
<comment type="cofactor">
    <cofactor evidence="1">
        <name>pyridoxal 5'-phosphate</name>
        <dbReference type="ChEBI" id="CHEBI:597326"/>
    </cofactor>
</comment>
<dbReference type="PATRIC" id="fig|28229.3.peg.2086"/>
<dbReference type="GO" id="GO:0008836">
    <property type="term" value="F:diaminopimelate decarboxylase activity"/>
    <property type="evidence" value="ECO:0007669"/>
    <property type="project" value="TreeGrafter"/>
</dbReference>
<dbReference type="InterPro" id="IPR029066">
    <property type="entry name" value="PLP-binding_barrel"/>
</dbReference>
<evidence type="ECO:0000256" key="1">
    <source>
        <dbReference type="ARBA" id="ARBA00001933"/>
    </source>
</evidence>
<dbReference type="Gene3D" id="2.40.37.10">
    <property type="entry name" value="Lyase, Ornithine Decarboxylase, Chain A, domain 1"/>
    <property type="match status" value="1"/>
</dbReference>
<keyword evidence="2" id="KW-0663">Pyridoxal phosphate</keyword>
<gene>
    <name evidence="4" type="ORF">GAB14E_2465</name>
</gene>
<evidence type="ECO:0000256" key="2">
    <source>
        <dbReference type="ARBA" id="ARBA00022898"/>
    </source>
</evidence>
<evidence type="ECO:0000313" key="5">
    <source>
        <dbReference type="Proteomes" id="UP000029868"/>
    </source>
</evidence>
<reference evidence="4 5" key="1">
    <citation type="submission" date="2014-08" db="EMBL/GenBank/DDBJ databases">
        <title>Genomic and Phenotypic Diversity of Colwellia psychrerythraea strains from Disparate Marine Basins.</title>
        <authorList>
            <person name="Techtmann S.M."/>
            <person name="Stelling S.C."/>
            <person name="Utturkar S.M."/>
            <person name="Alshibli N."/>
            <person name="Harris A."/>
            <person name="Brown S.D."/>
            <person name="Hazen T.C."/>
        </authorList>
    </citation>
    <scope>NUCLEOTIDE SEQUENCE [LARGE SCALE GENOMIC DNA]</scope>
    <source>
        <strain evidence="4 5">GAB14E</strain>
    </source>
</reference>